<dbReference type="InterPro" id="IPR052509">
    <property type="entry name" value="Metal_resp_DNA-bind_regulator"/>
</dbReference>
<gene>
    <name evidence="2" type="ORF">BED47_08155</name>
</gene>
<dbReference type="EMBL" id="MDKC01000032">
    <property type="protein sequence ID" value="ODG91002.1"/>
    <property type="molecule type" value="Genomic_DNA"/>
</dbReference>
<feature type="domain" description="Transcription regulator PadR N-terminal" evidence="1">
    <location>
        <begin position="12"/>
        <end position="85"/>
    </location>
</feature>
<dbReference type="PANTHER" id="PTHR33169:SF14">
    <property type="entry name" value="TRANSCRIPTIONAL REGULATOR RV3488"/>
    <property type="match status" value="1"/>
</dbReference>
<dbReference type="Pfam" id="PF03551">
    <property type="entry name" value="PadR"/>
    <property type="match status" value="1"/>
</dbReference>
<proteinExistence type="predicted"/>
<sequence>MKHTGRHTGAFLLLFLTEGDCYGGKLLQKCEEELPINPIDSSILYRTLKQLETEGAVESYLGKSEQDKPIKMYKITEVGKEKLEEFQINIEEKLKNLTFFINKYNEWKEGEGS</sequence>
<comment type="caution">
    <text evidence="2">The sequence shown here is derived from an EMBL/GenBank/DDBJ whole genome shotgun (WGS) entry which is preliminary data.</text>
</comment>
<keyword evidence="3" id="KW-1185">Reference proteome</keyword>
<evidence type="ECO:0000313" key="3">
    <source>
        <dbReference type="Proteomes" id="UP000094580"/>
    </source>
</evidence>
<evidence type="ECO:0000313" key="2">
    <source>
        <dbReference type="EMBL" id="ODG91002.1"/>
    </source>
</evidence>
<dbReference type="Proteomes" id="UP000094580">
    <property type="component" value="Unassembled WGS sequence"/>
</dbReference>
<dbReference type="RefSeq" id="WP_069034396.1">
    <property type="nucleotide sequence ID" value="NZ_MDKC01000032.1"/>
</dbReference>
<dbReference type="SUPFAM" id="SSF46785">
    <property type="entry name" value="Winged helix' DNA-binding domain"/>
    <property type="match status" value="1"/>
</dbReference>
<dbReference type="Gene3D" id="1.10.10.10">
    <property type="entry name" value="Winged helix-like DNA-binding domain superfamily/Winged helix DNA-binding domain"/>
    <property type="match status" value="1"/>
</dbReference>
<organism evidence="2 3">
    <name type="scientific">Gottfriedia luciferensis</name>
    <dbReference type="NCBI Taxonomy" id="178774"/>
    <lineage>
        <taxon>Bacteria</taxon>
        <taxon>Bacillati</taxon>
        <taxon>Bacillota</taxon>
        <taxon>Bacilli</taxon>
        <taxon>Bacillales</taxon>
        <taxon>Bacillaceae</taxon>
        <taxon>Gottfriedia</taxon>
    </lineage>
</organism>
<dbReference type="PANTHER" id="PTHR33169">
    <property type="entry name" value="PADR-FAMILY TRANSCRIPTIONAL REGULATOR"/>
    <property type="match status" value="1"/>
</dbReference>
<dbReference type="InterPro" id="IPR005149">
    <property type="entry name" value="Tscrpt_reg_PadR_N"/>
</dbReference>
<reference evidence="2 3" key="1">
    <citation type="submission" date="2016-07" db="EMBL/GenBank/DDBJ databases">
        <authorList>
            <person name="Townsley L."/>
            <person name="Shank E.A."/>
        </authorList>
    </citation>
    <scope>NUCLEOTIDE SEQUENCE [LARGE SCALE GENOMIC DNA]</scope>
    <source>
        <strain evidence="2 3">CH01</strain>
    </source>
</reference>
<evidence type="ECO:0000259" key="1">
    <source>
        <dbReference type="Pfam" id="PF03551"/>
    </source>
</evidence>
<dbReference type="InterPro" id="IPR036388">
    <property type="entry name" value="WH-like_DNA-bd_sf"/>
</dbReference>
<accession>A0ABX2ZR81</accession>
<protein>
    <submittedName>
        <fullName evidence="2">PadR family transcriptional regulator</fullName>
    </submittedName>
</protein>
<dbReference type="InterPro" id="IPR036390">
    <property type="entry name" value="WH_DNA-bd_sf"/>
</dbReference>
<name>A0ABX2ZR81_9BACI</name>